<dbReference type="PROSITE" id="PS51384">
    <property type="entry name" value="FAD_FR"/>
    <property type="match status" value="1"/>
</dbReference>
<dbReference type="RefSeq" id="WP_041990647.1">
    <property type="nucleotide sequence ID" value="NZ_CDOD01000006.1"/>
</dbReference>
<dbReference type="Pfam" id="PF00175">
    <property type="entry name" value="NAD_binding_1"/>
    <property type="match status" value="1"/>
</dbReference>
<keyword evidence="5" id="KW-0560">Oxidoreductase</keyword>
<keyword evidence="2" id="KW-0472">Membrane</keyword>
<dbReference type="EMBL" id="CDOD01000006">
    <property type="protein sequence ID" value="CEN33155.1"/>
    <property type="molecule type" value="Genomic_DNA"/>
</dbReference>
<dbReference type="InterPro" id="IPR001709">
    <property type="entry name" value="Flavoprot_Pyr_Nucl_cyt_Rdtase"/>
</dbReference>
<keyword evidence="1" id="KW-0285">Flavoprotein</keyword>
<sequence>MTLSVWRYSHLTLALLGSVFILIASVTGMILAFEPIVNHSKSLKSVDFDGITLKETIISLKEKYPEILILKIDENDFVQAEVIDNDGNNSVFYINPKTAEKVGETFKRADIFTFSQTLHRSLFMGKAGRIIMAIASFLLMLIAISGIFLIIRKQKNWKHFFHNIVKESFFPYYHTIFGRWVLVPIFIITFTGLYLSLEGFSLLPTKEFSGEVDTNTLSETPKKELSDFAAFEVPLSKVRKVEFPLFEDVEEFYRIEMVDRNLIINQFTGEVLFQSDSLPTKIISHYSLILHTGRGTLVWALVLFLSCVGILFFIYSGFTITLKRRKSVVKNPFKKEECTHIILVGSEGGSTFSFANMLHNELIRFGKKSFLAEMNAFSFYEKMEYLIVMTSTYGQGNEPFNATKFKKLWQENEVQKPFWYSVVGFGSLAYPDFCKYAYEVDELLRKSSKGNPLTDIHTINNQSFESFSHWANMWSEKQAIELQLSANAIVSKKRKQYSFEVIQKTDIQYDETFLIVLKPVEKLKFESGDLLAIMSNIDGRERLYSIGKTIKNEMLLSIKRHEKGIVSNLLNNLKSGDLLKAGLEINKKFHFPKNVNQVVCIATGTGIAPFLGMIENNKKQVATTLIWGGKNRDSFAIYNEVVTKNMLDGKISDLHLALSRSENKCYVQDIVQEKALFFANLLDNNGVVMICGSVAMQRGVITILEKICKEYLGKTLSYFQNRGQIRMDCY</sequence>
<dbReference type="SUPFAM" id="SSF63380">
    <property type="entry name" value="Riboflavin synthase domain-like"/>
    <property type="match status" value="1"/>
</dbReference>
<dbReference type="AlphaFoldDB" id="A0A0B7H1B3"/>
<name>A0A0B7H1B3_9FLAO</name>
<dbReference type="Gene3D" id="3.40.50.360">
    <property type="match status" value="1"/>
</dbReference>
<dbReference type="SUPFAM" id="SSF52218">
    <property type="entry name" value="Flavoproteins"/>
    <property type="match status" value="1"/>
</dbReference>
<dbReference type="InterPro" id="IPR029039">
    <property type="entry name" value="Flavoprotein-like_sf"/>
</dbReference>
<dbReference type="EC" id="1.14.13.39" evidence="5"/>
<dbReference type="GO" id="GO:0004517">
    <property type="term" value="F:nitric-oxide synthase activity"/>
    <property type="evidence" value="ECO:0007669"/>
    <property type="project" value="UniProtKB-EC"/>
</dbReference>
<dbReference type="InterPro" id="IPR017938">
    <property type="entry name" value="Riboflavin_synthase-like_b-brl"/>
</dbReference>
<dbReference type="GO" id="GO:0050660">
    <property type="term" value="F:flavin adenine dinucleotide binding"/>
    <property type="evidence" value="ECO:0007669"/>
    <property type="project" value="TreeGrafter"/>
</dbReference>
<evidence type="ECO:0000259" key="3">
    <source>
        <dbReference type="PROSITE" id="PS50902"/>
    </source>
</evidence>
<keyword evidence="2" id="KW-0812">Transmembrane</keyword>
<dbReference type="eggNOG" id="COG0369">
    <property type="taxonomic scope" value="Bacteria"/>
</dbReference>
<feature type="transmembrane region" description="Helical" evidence="2">
    <location>
        <begin position="172"/>
        <end position="195"/>
    </location>
</feature>
<dbReference type="Pfam" id="PF03929">
    <property type="entry name" value="PepSY_TM"/>
    <property type="match status" value="1"/>
</dbReference>
<keyword evidence="6" id="KW-1185">Reference proteome</keyword>
<dbReference type="Gene3D" id="3.40.50.80">
    <property type="entry name" value="Nucleotide-binding domain of ferredoxin-NADP reductase (FNR) module"/>
    <property type="match status" value="1"/>
</dbReference>
<dbReference type="PRINTS" id="PR00371">
    <property type="entry name" value="FPNCR"/>
</dbReference>
<dbReference type="Proteomes" id="UP000038055">
    <property type="component" value="Unassembled WGS sequence"/>
</dbReference>
<evidence type="ECO:0000313" key="6">
    <source>
        <dbReference type="Proteomes" id="UP000038055"/>
    </source>
</evidence>
<dbReference type="Pfam" id="PF00258">
    <property type="entry name" value="Flavodoxin_1"/>
    <property type="match status" value="1"/>
</dbReference>
<feature type="transmembrane region" description="Helical" evidence="2">
    <location>
        <begin position="297"/>
        <end position="318"/>
    </location>
</feature>
<dbReference type="InterPro" id="IPR017927">
    <property type="entry name" value="FAD-bd_FR_type"/>
</dbReference>
<dbReference type="PROSITE" id="PS50902">
    <property type="entry name" value="FLAVODOXIN_LIKE"/>
    <property type="match status" value="1"/>
</dbReference>
<feature type="transmembrane region" description="Helical" evidence="2">
    <location>
        <begin position="130"/>
        <end position="151"/>
    </location>
</feature>
<dbReference type="STRING" id="28189.CCYN74_300022"/>
<protein>
    <submittedName>
        <fullName evidence="5">Putative nitric-oxide synthase</fullName>
        <ecNumber evidence="5">1.14.13.39</ecNumber>
    </submittedName>
</protein>
<dbReference type="Gene3D" id="2.40.30.10">
    <property type="entry name" value="Translation factors"/>
    <property type="match status" value="1"/>
</dbReference>
<dbReference type="InterPro" id="IPR008254">
    <property type="entry name" value="Flavodoxin/NO_synth"/>
</dbReference>
<keyword evidence="2" id="KW-1133">Transmembrane helix</keyword>
<dbReference type="PANTHER" id="PTHR19384">
    <property type="entry name" value="NITRIC OXIDE SYNTHASE-RELATED"/>
    <property type="match status" value="1"/>
</dbReference>
<feature type="domain" description="FAD-binding FR-type" evidence="4">
    <location>
        <begin position="494"/>
        <end position="592"/>
    </location>
</feature>
<dbReference type="SUPFAM" id="SSF52343">
    <property type="entry name" value="Ferredoxin reductase-like, C-terminal NADP-linked domain"/>
    <property type="match status" value="1"/>
</dbReference>
<evidence type="ECO:0000259" key="4">
    <source>
        <dbReference type="PROSITE" id="PS51384"/>
    </source>
</evidence>
<organism evidence="5 6">
    <name type="scientific">Capnocytophaga cynodegmi</name>
    <dbReference type="NCBI Taxonomy" id="28189"/>
    <lineage>
        <taxon>Bacteria</taxon>
        <taxon>Pseudomonadati</taxon>
        <taxon>Bacteroidota</taxon>
        <taxon>Flavobacteriia</taxon>
        <taxon>Flavobacteriales</taxon>
        <taxon>Flavobacteriaceae</taxon>
        <taxon>Capnocytophaga</taxon>
    </lineage>
</organism>
<evidence type="ECO:0000256" key="1">
    <source>
        <dbReference type="ARBA" id="ARBA00022630"/>
    </source>
</evidence>
<reference evidence="6" key="1">
    <citation type="submission" date="2015-01" db="EMBL/GenBank/DDBJ databases">
        <authorList>
            <person name="MANFREDI Pablo"/>
        </authorList>
    </citation>
    <scope>NUCLEOTIDE SEQUENCE [LARGE SCALE GENOMIC DNA]</scope>
    <source>
        <strain evidence="6">Ccyn2B</strain>
    </source>
</reference>
<accession>A0A0B7H1B3</accession>
<dbReference type="eggNOG" id="COG3182">
    <property type="taxonomic scope" value="Bacteria"/>
</dbReference>
<dbReference type="InterPro" id="IPR005625">
    <property type="entry name" value="PepSY-ass_TM"/>
</dbReference>
<dbReference type="InterPro" id="IPR039261">
    <property type="entry name" value="FNR_nucleotide-bd"/>
</dbReference>
<dbReference type="GO" id="GO:0005829">
    <property type="term" value="C:cytosol"/>
    <property type="evidence" value="ECO:0007669"/>
    <property type="project" value="TreeGrafter"/>
</dbReference>
<evidence type="ECO:0000256" key="2">
    <source>
        <dbReference type="SAM" id="Phobius"/>
    </source>
</evidence>
<proteinExistence type="predicted"/>
<feature type="domain" description="Flavodoxin-like" evidence="3">
    <location>
        <begin position="340"/>
        <end position="479"/>
    </location>
</feature>
<gene>
    <name evidence="5" type="ORF">CCYN2B_140073</name>
</gene>
<dbReference type="InterPro" id="IPR001433">
    <property type="entry name" value="OxRdtase_FAD/NAD-bd"/>
</dbReference>
<dbReference type="GO" id="GO:0010181">
    <property type="term" value="F:FMN binding"/>
    <property type="evidence" value="ECO:0007669"/>
    <property type="project" value="InterPro"/>
</dbReference>
<evidence type="ECO:0000313" key="5">
    <source>
        <dbReference type="EMBL" id="CEN33155.1"/>
    </source>
</evidence>
<feature type="transmembrane region" description="Helical" evidence="2">
    <location>
        <begin position="12"/>
        <end position="33"/>
    </location>
</feature>